<dbReference type="FunFam" id="2.40.10.10:FF:000053">
    <property type="entry name" value="Neurotrypsin"/>
    <property type="match status" value="1"/>
</dbReference>
<feature type="domain" description="Peptidase S1" evidence="15">
    <location>
        <begin position="764"/>
        <end position="1005"/>
    </location>
</feature>
<evidence type="ECO:0000259" key="16">
    <source>
        <dbReference type="PROSITE" id="PS50287"/>
    </source>
</evidence>
<feature type="disulfide bond" evidence="12">
    <location>
        <begin position="449"/>
        <end position="510"/>
    </location>
</feature>
<evidence type="ECO:0000256" key="6">
    <source>
        <dbReference type="ARBA" id="ARBA00022729"/>
    </source>
</evidence>
<dbReference type="SUPFAM" id="SSF47072">
    <property type="entry name" value="Cysteine alpha-hairpin motif"/>
    <property type="match status" value="1"/>
</dbReference>
<dbReference type="InterPro" id="IPR038178">
    <property type="entry name" value="Kringle_sf"/>
</dbReference>
<evidence type="ECO:0000259" key="15">
    <source>
        <dbReference type="PROSITE" id="PS50240"/>
    </source>
</evidence>
<dbReference type="SMART" id="SM00020">
    <property type="entry name" value="Tryp_SPc"/>
    <property type="match status" value="1"/>
</dbReference>
<dbReference type="PANTHER" id="PTHR19331:SF22">
    <property type="entry name" value="DELETED IN MALIGNANT BRAIN TUMORS 1 PROTEIN"/>
    <property type="match status" value="1"/>
</dbReference>
<dbReference type="PRINTS" id="PR00258">
    <property type="entry name" value="SPERACTRCPTR"/>
</dbReference>
<dbReference type="InterPro" id="IPR000001">
    <property type="entry name" value="Kringle"/>
</dbReference>
<dbReference type="InterPro" id="IPR001314">
    <property type="entry name" value="Peptidase_S1A"/>
</dbReference>
<evidence type="ECO:0000256" key="7">
    <source>
        <dbReference type="ARBA" id="ARBA00022737"/>
    </source>
</evidence>
<feature type="disulfide bond" evidence="12">
    <location>
        <begin position="480"/>
        <end position="490"/>
    </location>
</feature>
<evidence type="ECO:0000313" key="17">
    <source>
        <dbReference type="EMBL" id="KAJ8418397.1"/>
    </source>
</evidence>
<organism evidence="17 18">
    <name type="scientific">Aldrovandia affinis</name>
    <dbReference type="NCBI Taxonomy" id="143900"/>
    <lineage>
        <taxon>Eukaryota</taxon>
        <taxon>Metazoa</taxon>
        <taxon>Chordata</taxon>
        <taxon>Craniata</taxon>
        <taxon>Vertebrata</taxon>
        <taxon>Euteleostomi</taxon>
        <taxon>Actinopterygii</taxon>
        <taxon>Neopterygii</taxon>
        <taxon>Teleostei</taxon>
        <taxon>Notacanthiformes</taxon>
        <taxon>Halosauridae</taxon>
        <taxon>Aldrovandia</taxon>
    </lineage>
</organism>
<dbReference type="InterPro" id="IPR043504">
    <property type="entry name" value="Peptidase_S1_PA_chymotrypsin"/>
</dbReference>
<dbReference type="PROSITE" id="PS50287">
    <property type="entry name" value="SRCR_2"/>
    <property type="match status" value="4"/>
</dbReference>
<evidence type="ECO:0000256" key="3">
    <source>
        <dbReference type="ARBA" id="ARBA00017669"/>
    </source>
</evidence>
<dbReference type="SMART" id="SM00202">
    <property type="entry name" value="SR"/>
    <property type="match status" value="4"/>
</dbReference>
<dbReference type="Gene3D" id="2.40.20.10">
    <property type="entry name" value="Plasminogen Kringle 4"/>
    <property type="match status" value="1"/>
</dbReference>
<dbReference type="InterPro" id="IPR013806">
    <property type="entry name" value="Kringle-like"/>
</dbReference>
<dbReference type="SUPFAM" id="SSF57440">
    <property type="entry name" value="Kringle-like"/>
    <property type="match status" value="1"/>
</dbReference>
<dbReference type="Pfam" id="PF00530">
    <property type="entry name" value="SRCR"/>
    <property type="match status" value="4"/>
</dbReference>
<keyword evidence="5 11" id="KW-0420">Kringle</keyword>
<dbReference type="GO" id="GO:0006508">
    <property type="term" value="P:proteolysis"/>
    <property type="evidence" value="ECO:0007669"/>
    <property type="project" value="UniProtKB-KW"/>
</dbReference>
<sequence>MAMQGTALQQKVSRLLSRQLGKPILKPNKPLALKNEVANRTVDKGEATCITEMSLLMACWKENDFNDAICSKEIQSFYKCAEKSQAERKAKSTSQGGSLKPKQVNTLLKRYPSFHRRLTTRIGLLSTPAPNFNEPVLCHLVTDRCSWAPPHSDRLSWEGEHAQRRVKSAGSTGNDTFSRMDVAALKGLLTLTIACGCSLLVSAEVIPEDNYLNTVQSAVPLSCLEGFTELGYYNGSVSQTDSGSPCLKWTEFPDYVLQYPGRGLGAHNYCRNPDRESNPWCFFRQRSGAIGWAYCDCHQGAARLVGSSSPKSGRLEVYLNGQWGAVCDTHLTNRDASVICRQLGLGEIGTALQHSYFGPGSGLFHYERLGCRGNENSLLECRSRKFVASDCNHGNEAGVVCAPPEGNGAPLRLVGGLEEFEGRVEVYHNGKWGSICDDQWDDIDAEVVCRHLGLGGIPKAWSWAHFGQSAGPILLDGVQCTGNELSLEECAHEGWGQHNCDHMEDAGVSCNPYTDGVVRLVGADSPWEGRLEVYHSGDWWTVCDDNWTKRHAQVVCRQLGFSRGHAEVAPDGAYGEGTGLILLDEVQCVGTERSLLDCQHAELGRHDCSHSEDVGVRCERGGGTNEVPGVVRVTGPLVRLVAGESRKEGRVEVFVSGQWGSVCDDGWNDLNAAVVCGQLGFVWARSMAYFGEGQGPIHLDNVKCSGKEVSLGECLAEGPGAHNCRHSEDAGVICDYMPDTVGDSATATRSCGLRHNAQRRRRRIIGGDKSLRGDWPWQVSLWLKSQSKGNHPLCGATLINSCWVLTAAHCFKRFGSDPSRYVLRLGDYHTEERDDFERSLSPELITIHRKYQSQGWEYDIALVRLRGTEGNCVAFNPHTNAACLPAMGNKLGKRPAACIITGWGVTEYSRTLLQAWVPLLPSWKCKKRYGERFTSRMLCAGSLSDHRRVDSCQGDSGGPLVCQGEGGRWVLTGVISWGHGCGDPTFPGVYTRVSRFLKWIKQVTQGPVKI</sequence>
<evidence type="ECO:0000256" key="2">
    <source>
        <dbReference type="ARBA" id="ARBA00004613"/>
    </source>
</evidence>
<feature type="disulfide bond" evidence="12">
    <location>
        <begin position="588"/>
        <end position="598"/>
    </location>
</feature>
<comment type="function">
    <text evidence="1">Plays a role in neuronal plasticity and the proteolytic action may subserve structural reorganizations associated with learning and memory operations.</text>
</comment>
<dbReference type="SMART" id="SM00130">
    <property type="entry name" value="KR"/>
    <property type="match status" value="1"/>
</dbReference>
<dbReference type="Pfam" id="PF00051">
    <property type="entry name" value="Kringle"/>
    <property type="match status" value="1"/>
</dbReference>
<feature type="disulfide bond" evidence="12">
    <location>
        <begin position="704"/>
        <end position="714"/>
    </location>
</feature>
<feature type="domain" description="SRCR" evidence="16">
    <location>
        <begin position="518"/>
        <end position="619"/>
    </location>
</feature>
<dbReference type="GO" id="GO:0016020">
    <property type="term" value="C:membrane"/>
    <property type="evidence" value="ECO:0007669"/>
    <property type="project" value="InterPro"/>
</dbReference>
<feature type="disulfide bond" evidence="12">
    <location>
        <begin position="327"/>
        <end position="391"/>
    </location>
</feature>
<dbReference type="InterPro" id="IPR001254">
    <property type="entry name" value="Trypsin_dom"/>
</dbReference>
<dbReference type="FunFam" id="3.10.250.10:FF:000005">
    <property type="entry name" value="Neurotrypsin isoform A"/>
    <property type="match status" value="1"/>
</dbReference>
<feature type="domain" description="SRCR" evidence="16">
    <location>
        <begin position="638"/>
        <end position="735"/>
    </location>
</feature>
<evidence type="ECO:0000256" key="5">
    <source>
        <dbReference type="ARBA" id="ARBA00022572"/>
    </source>
</evidence>
<dbReference type="FunFam" id="3.10.250.10:FF:000035">
    <property type="entry name" value="Lysyl oxidase-like 2"/>
    <property type="match status" value="1"/>
</dbReference>
<feature type="disulfide bond" evidence="12">
    <location>
        <begin position="436"/>
        <end position="500"/>
    </location>
</feature>
<dbReference type="Gene3D" id="3.10.250.10">
    <property type="entry name" value="SRCR-like domain"/>
    <property type="match status" value="4"/>
</dbReference>
<evidence type="ECO:0000256" key="9">
    <source>
        <dbReference type="ARBA" id="ARBA00023180"/>
    </source>
</evidence>
<dbReference type="Gene3D" id="2.40.10.10">
    <property type="entry name" value="Trypsin-like serine proteases"/>
    <property type="match status" value="1"/>
</dbReference>
<keyword evidence="8 12" id="KW-1015">Disulfide bond</keyword>
<comment type="subcellular location">
    <subcellularLocation>
        <location evidence="2">Secreted</location>
    </subcellularLocation>
</comment>
<dbReference type="FunFam" id="3.10.250.10:FF:000001">
    <property type="entry name" value="Lysyl oxidase 4 isoform X1"/>
    <property type="match status" value="1"/>
</dbReference>
<dbReference type="PROSITE" id="PS51808">
    <property type="entry name" value="CHCH"/>
    <property type="match status" value="1"/>
</dbReference>
<keyword evidence="18" id="KW-1185">Reference proteome</keyword>
<feature type="disulfide bond" evidence="12">
    <location>
        <begin position="371"/>
        <end position="381"/>
    </location>
</feature>
<dbReference type="GO" id="GO:0005576">
    <property type="term" value="C:extracellular region"/>
    <property type="evidence" value="ECO:0007669"/>
    <property type="project" value="UniProtKB-SubCell"/>
</dbReference>
<dbReference type="GO" id="GO:0004252">
    <property type="term" value="F:serine-type endopeptidase activity"/>
    <property type="evidence" value="ECO:0007669"/>
    <property type="project" value="InterPro"/>
</dbReference>
<dbReference type="InterPro" id="IPR009003">
    <property type="entry name" value="Peptidase_S1_PA"/>
</dbReference>
<reference evidence="17" key="1">
    <citation type="journal article" date="2023" name="Science">
        <title>Genome structures resolve the early diversification of teleost fishes.</title>
        <authorList>
            <person name="Parey E."/>
            <person name="Louis A."/>
            <person name="Montfort J."/>
            <person name="Bouchez O."/>
            <person name="Roques C."/>
            <person name="Iampietro C."/>
            <person name="Lluch J."/>
            <person name="Castinel A."/>
            <person name="Donnadieu C."/>
            <person name="Desvignes T."/>
            <person name="Floi Bucao C."/>
            <person name="Jouanno E."/>
            <person name="Wen M."/>
            <person name="Mejri S."/>
            <person name="Dirks R."/>
            <person name="Jansen H."/>
            <person name="Henkel C."/>
            <person name="Chen W.J."/>
            <person name="Zahm M."/>
            <person name="Cabau C."/>
            <person name="Klopp C."/>
            <person name="Thompson A.W."/>
            <person name="Robinson-Rechavi M."/>
            <person name="Braasch I."/>
            <person name="Lecointre G."/>
            <person name="Bobe J."/>
            <person name="Postlethwait J.H."/>
            <person name="Berthelot C."/>
            <person name="Roest Crollius H."/>
            <person name="Guiguen Y."/>
        </authorList>
    </citation>
    <scope>NUCLEOTIDE SEQUENCE</scope>
    <source>
        <strain evidence="17">NC1722</strain>
    </source>
</reference>
<evidence type="ECO:0000256" key="10">
    <source>
        <dbReference type="ARBA" id="ARBA00030576"/>
    </source>
</evidence>
<evidence type="ECO:0000256" key="11">
    <source>
        <dbReference type="PROSITE-ProRule" id="PRU00121"/>
    </source>
</evidence>
<comment type="caution">
    <text evidence="12">Lacks conserved residue(s) required for the propagation of feature annotation.</text>
</comment>
<keyword evidence="13" id="KW-0645">Protease</keyword>
<dbReference type="PROSITE" id="PS00021">
    <property type="entry name" value="KRINGLE_1"/>
    <property type="match status" value="1"/>
</dbReference>
<feature type="domain" description="Kringle" evidence="14">
    <location>
        <begin position="233"/>
        <end position="300"/>
    </location>
</feature>
<dbReference type="PROSITE" id="PS00420">
    <property type="entry name" value="SRCR_1"/>
    <property type="match status" value="2"/>
</dbReference>
<keyword evidence="13" id="KW-0720">Serine protease</keyword>
<dbReference type="Pfam" id="PF00089">
    <property type="entry name" value="Trypsin"/>
    <property type="match status" value="1"/>
</dbReference>
<dbReference type="SUPFAM" id="SSF50494">
    <property type="entry name" value="Trypsin-like serine proteases"/>
    <property type="match status" value="1"/>
</dbReference>
<proteinExistence type="predicted"/>
<dbReference type="CDD" id="cd00190">
    <property type="entry name" value="Tryp_SPc"/>
    <property type="match status" value="1"/>
</dbReference>
<dbReference type="SUPFAM" id="SSF56487">
    <property type="entry name" value="SRCR-like"/>
    <property type="match status" value="4"/>
</dbReference>
<dbReference type="PRINTS" id="PR00722">
    <property type="entry name" value="CHYMOTRYPSIN"/>
</dbReference>
<dbReference type="PANTHER" id="PTHR19331">
    <property type="entry name" value="SCAVENGER RECEPTOR DOMAIN-CONTAINING"/>
    <property type="match status" value="1"/>
</dbReference>
<keyword evidence="13" id="KW-0378">Hydrolase</keyword>
<protein>
    <recommendedName>
        <fullName evidence="3">Neurotrypsin</fullName>
    </recommendedName>
    <alternativeName>
        <fullName evidence="10">Serine protease 12</fullName>
    </alternativeName>
</protein>
<dbReference type="InterPro" id="IPR009069">
    <property type="entry name" value="Cys_alpha_HP_mot_SF"/>
</dbReference>
<feature type="domain" description="SRCR" evidence="16">
    <location>
        <begin position="302"/>
        <end position="402"/>
    </location>
</feature>
<dbReference type="PROSITE" id="PS00135">
    <property type="entry name" value="TRYPSIN_SER"/>
    <property type="match status" value="1"/>
</dbReference>
<dbReference type="PRINTS" id="PR00018">
    <property type="entry name" value="KRINGLE"/>
</dbReference>
<evidence type="ECO:0000256" key="12">
    <source>
        <dbReference type="PROSITE-ProRule" id="PRU00196"/>
    </source>
</evidence>
<accession>A0AAD7TCF8</accession>
<dbReference type="InterPro" id="IPR001190">
    <property type="entry name" value="SRCR"/>
</dbReference>
<evidence type="ECO:0000256" key="1">
    <source>
        <dbReference type="ARBA" id="ARBA00002744"/>
    </source>
</evidence>
<dbReference type="EMBL" id="JAINUG010000002">
    <property type="protein sequence ID" value="KAJ8418397.1"/>
    <property type="molecule type" value="Genomic_DNA"/>
</dbReference>
<dbReference type="InterPro" id="IPR036772">
    <property type="entry name" value="SRCR-like_dom_sf"/>
</dbReference>
<evidence type="ECO:0000259" key="14">
    <source>
        <dbReference type="PROSITE" id="PS50070"/>
    </source>
</evidence>
<name>A0AAD7TCF8_9TELE</name>
<evidence type="ECO:0000313" key="18">
    <source>
        <dbReference type="Proteomes" id="UP001221898"/>
    </source>
</evidence>
<dbReference type="InterPro" id="IPR018114">
    <property type="entry name" value="TRYPSIN_HIS"/>
</dbReference>
<dbReference type="PROSITE" id="PS50070">
    <property type="entry name" value="KRINGLE_2"/>
    <property type="match status" value="1"/>
</dbReference>
<evidence type="ECO:0000256" key="13">
    <source>
        <dbReference type="RuleBase" id="RU363034"/>
    </source>
</evidence>
<evidence type="ECO:0000256" key="8">
    <source>
        <dbReference type="ARBA" id="ARBA00023157"/>
    </source>
</evidence>
<dbReference type="InterPro" id="IPR018056">
    <property type="entry name" value="Kringle_CS"/>
</dbReference>
<dbReference type="FunFam" id="3.10.250.10:FF:000006">
    <property type="entry name" value="neurotrypsin isoform X2"/>
    <property type="match status" value="1"/>
</dbReference>
<evidence type="ECO:0000256" key="4">
    <source>
        <dbReference type="ARBA" id="ARBA00022525"/>
    </source>
</evidence>
<dbReference type="PROSITE" id="PS00134">
    <property type="entry name" value="TRYPSIN_HIS"/>
    <property type="match status" value="1"/>
</dbReference>
<feature type="disulfide bond" evidence="12">
    <location>
        <begin position="340"/>
        <end position="401"/>
    </location>
</feature>
<gene>
    <name evidence="17" type="ORF">AAFF_G00141060</name>
</gene>
<dbReference type="InterPro" id="IPR033116">
    <property type="entry name" value="TRYPSIN_SER"/>
</dbReference>
<keyword evidence="6" id="KW-0732">Signal</keyword>
<dbReference type="Proteomes" id="UP001221898">
    <property type="component" value="Unassembled WGS sequence"/>
</dbReference>
<dbReference type="AlphaFoldDB" id="A0AAD7TCF8"/>
<dbReference type="PROSITE" id="PS50240">
    <property type="entry name" value="TRYPSIN_DOM"/>
    <property type="match status" value="1"/>
</dbReference>
<comment type="caution">
    <text evidence="17">The sequence shown here is derived from an EMBL/GenBank/DDBJ whole genome shotgun (WGS) entry which is preliminary data.</text>
</comment>
<feature type="domain" description="SRCR" evidence="16">
    <location>
        <begin position="411"/>
        <end position="511"/>
    </location>
</feature>
<keyword evidence="7" id="KW-0677">Repeat</keyword>
<keyword evidence="4" id="KW-0964">Secreted</keyword>
<keyword evidence="9" id="KW-0325">Glycoprotein</keyword>